<reference evidence="1 2" key="1">
    <citation type="journal article" date="2020" name="Cell">
        <title>Large-Scale Comparative Analyses of Tick Genomes Elucidate Their Genetic Diversity and Vector Capacities.</title>
        <authorList>
            <consortium name="Tick Genome and Microbiome Consortium (TIGMIC)"/>
            <person name="Jia N."/>
            <person name="Wang J."/>
            <person name="Shi W."/>
            <person name="Du L."/>
            <person name="Sun Y."/>
            <person name="Zhan W."/>
            <person name="Jiang J.F."/>
            <person name="Wang Q."/>
            <person name="Zhang B."/>
            <person name="Ji P."/>
            <person name="Bell-Sakyi L."/>
            <person name="Cui X.M."/>
            <person name="Yuan T.T."/>
            <person name="Jiang B.G."/>
            <person name="Yang W.F."/>
            <person name="Lam T.T."/>
            <person name="Chang Q.C."/>
            <person name="Ding S.J."/>
            <person name="Wang X.J."/>
            <person name="Zhu J.G."/>
            <person name="Ruan X.D."/>
            <person name="Zhao L."/>
            <person name="Wei J.T."/>
            <person name="Ye R.Z."/>
            <person name="Que T.C."/>
            <person name="Du C.H."/>
            <person name="Zhou Y.H."/>
            <person name="Cheng J.X."/>
            <person name="Dai P.F."/>
            <person name="Guo W.B."/>
            <person name="Han X.H."/>
            <person name="Huang E.J."/>
            <person name="Li L.F."/>
            <person name="Wei W."/>
            <person name="Gao Y.C."/>
            <person name="Liu J.Z."/>
            <person name="Shao H.Z."/>
            <person name="Wang X."/>
            <person name="Wang C.C."/>
            <person name="Yang T.C."/>
            <person name="Huo Q.B."/>
            <person name="Li W."/>
            <person name="Chen H.Y."/>
            <person name="Chen S.E."/>
            <person name="Zhou L.G."/>
            <person name="Ni X.B."/>
            <person name="Tian J.H."/>
            <person name="Sheng Y."/>
            <person name="Liu T."/>
            <person name="Pan Y.S."/>
            <person name="Xia L.Y."/>
            <person name="Li J."/>
            <person name="Zhao F."/>
            <person name="Cao W.C."/>
        </authorList>
    </citation>
    <scope>NUCLEOTIDE SEQUENCE [LARGE SCALE GENOMIC DNA]</scope>
    <source>
        <strain evidence="1">Iper-2018</strain>
    </source>
</reference>
<keyword evidence="2" id="KW-1185">Reference proteome</keyword>
<dbReference type="EMBL" id="JABSTQ010009087">
    <property type="protein sequence ID" value="KAG0433090.1"/>
    <property type="molecule type" value="Genomic_DNA"/>
</dbReference>
<accession>A0AC60QJG9</accession>
<sequence>MGVRVVFSAPRRLRYRPRPVSLDLDESDFWAEKSGSGESDKSMAKFAAGGITTPWVRRLRNDNLVQVDFEVWGDVQALTKWVGEYFGDAFTKGGRQRKKDLAPTEYARDMCQSLGVRGWIKLTNWGTVVGSSRARRNTSTRCKYLLRVLRHQHLTCNALPHLQMLLRMYASAPL</sequence>
<dbReference type="Proteomes" id="UP000805193">
    <property type="component" value="Unassembled WGS sequence"/>
</dbReference>
<gene>
    <name evidence="1" type="ORF">HPB47_020241</name>
</gene>
<organism evidence="1 2">
    <name type="scientific">Ixodes persulcatus</name>
    <name type="common">Taiga tick</name>
    <dbReference type="NCBI Taxonomy" id="34615"/>
    <lineage>
        <taxon>Eukaryota</taxon>
        <taxon>Metazoa</taxon>
        <taxon>Ecdysozoa</taxon>
        <taxon>Arthropoda</taxon>
        <taxon>Chelicerata</taxon>
        <taxon>Arachnida</taxon>
        <taxon>Acari</taxon>
        <taxon>Parasitiformes</taxon>
        <taxon>Ixodida</taxon>
        <taxon>Ixodoidea</taxon>
        <taxon>Ixodidae</taxon>
        <taxon>Ixodinae</taxon>
        <taxon>Ixodes</taxon>
    </lineage>
</organism>
<name>A0AC60QJG9_IXOPE</name>
<evidence type="ECO:0000313" key="2">
    <source>
        <dbReference type="Proteomes" id="UP000805193"/>
    </source>
</evidence>
<comment type="caution">
    <text evidence="1">The sequence shown here is derived from an EMBL/GenBank/DDBJ whole genome shotgun (WGS) entry which is preliminary data.</text>
</comment>
<evidence type="ECO:0000313" key="1">
    <source>
        <dbReference type="EMBL" id="KAG0433090.1"/>
    </source>
</evidence>
<proteinExistence type="predicted"/>
<protein>
    <submittedName>
        <fullName evidence="1">Uncharacterized protein</fullName>
    </submittedName>
</protein>